<dbReference type="Pfam" id="PF00934">
    <property type="entry name" value="PE"/>
    <property type="match status" value="1"/>
</dbReference>
<reference evidence="3" key="1">
    <citation type="submission" date="2022-08" db="EMBL/GenBank/DDBJ databases">
        <title>Mycobacterium kiyosense sp. nov., scotochromogenic slow-glowing species isolated from respiratory specimens.</title>
        <authorList>
            <person name="Fukano H."/>
            <person name="Kazumi Y."/>
            <person name="Sakagami N."/>
            <person name="Ato M."/>
            <person name="Mitarai S."/>
            <person name="Hoshino Y."/>
        </authorList>
    </citation>
    <scope>NUCLEOTIDE SEQUENCE</scope>
    <source>
        <strain evidence="3">1413</strain>
        <strain evidence="2">SRL2020-028</strain>
    </source>
</reference>
<comment type="caution">
    <text evidence="3">The sequence shown here is derived from an EMBL/GenBank/DDBJ whole genome shotgun (WGS) entry which is preliminary data.</text>
</comment>
<evidence type="ECO:0000313" key="2">
    <source>
        <dbReference type="EMBL" id="GLB84886.1"/>
    </source>
</evidence>
<dbReference type="RefSeq" id="WP_236980170.1">
    <property type="nucleotide sequence ID" value="NZ_BRXE01000064.1"/>
</dbReference>
<evidence type="ECO:0000313" key="3">
    <source>
        <dbReference type="EMBL" id="GLD32846.1"/>
    </source>
</evidence>
<proteinExistence type="predicted"/>
<dbReference type="Proteomes" id="UP001165663">
    <property type="component" value="Unassembled WGS sequence"/>
</dbReference>
<feature type="domain" description="PE" evidence="1">
    <location>
        <begin position="4"/>
        <end position="94"/>
    </location>
</feature>
<protein>
    <recommendedName>
        <fullName evidence="1">PE domain-containing protein</fullName>
    </recommendedName>
</protein>
<dbReference type="InterPro" id="IPR038332">
    <property type="entry name" value="PPE_sf"/>
</dbReference>
<name>A0A9P3QB05_9MYCO</name>
<evidence type="ECO:0000259" key="1">
    <source>
        <dbReference type="Pfam" id="PF00934"/>
    </source>
</evidence>
<gene>
    <name evidence="3" type="ORF">Mkiyose1413_47290</name>
    <name evidence="2" type="ORF">SRL2020028_41420</name>
</gene>
<organism evidence="3 4">
    <name type="scientific">Mycobacterium kiyosense</name>
    <dbReference type="NCBI Taxonomy" id="2871094"/>
    <lineage>
        <taxon>Bacteria</taxon>
        <taxon>Bacillati</taxon>
        <taxon>Actinomycetota</taxon>
        <taxon>Actinomycetes</taxon>
        <taxon>Mycobacteriales</taxon>
        <taxon>Mycobacteriaceae</taxon>
        <taxon>Mycobacterium</taxon>
    </lineage>
</organism>
<dbReference type="EMBL" id="BRXE01000064">
    <property type="protein sequence ID" value="GLB84886.1"/>
    <property type="molecule type" value="Genomic_DNA"/>
</dbReference>
<keyword evidence="4" id="KW-1185">Reference proteome</keyword>
<dbReference type="Gene3D" id="1.10.287.850">
    <property type="entry name" value="HP0062-like domain"/>
    <property type="match status" value="1"/>
</dbReference>
<sequence>MSYVVAATDLLEAAASDLAGIHSVLGEAAAAAVVPTTGVVPAAADEVSAALAALFGNFGRQFQMMSAQAQSFHAQFVAMLNSGAGAYISAEIANAEQAIANAVIAPVQSLLAGAGSLGSAASSGNGLLGGLIGATSGSGTVGSLLGGVTSSTGGLTGVSTGLGTGLGGVLSGVTASTGGLGGLTAGLGSVGSTISSAVGGLTGASTGLGGLLGGATPLSGLLGGLTGGTGNIGSLLGNLGGGLNGVVASLGGSLGALGNIGSVTGFLNSVPGLLGTVNNLGALGANLQTTLASLLPGLPTSLTGLENSLSGLVNSLLPNLVNVNFGNAGPVFTGLFGPYNQLVYNTVTNLQALGADWLADPFPFLRQFLANQAGYGQTILTALQTGNFAPVSAIPGKIATNFGNVVHTLTDMSVTPTIEVLTSGGAPLAVNNMIGLPLVAGAAVIGPPTAAFQAAQAAGAAFTSAVQAGNGAAAFAAAFGFPATVLDGFLNGHAVFPYSLNLGQIAIPAVNLFGINLPSIVNATAVANLPLDGLLVQPGYYPISVTLSTLAAPIVPITSVDIGAGGTPFSGLLQLLINYAPQQLAVAIGAPTSPPPLISIPI</sequence>
<dbReference type="Proteomes" id="UP001064782">
    <property type="component" value="Unassembled WGS sequence"/>
</dbReference>
<dbReference type="InterPro" id="IPR000084">
    <property type="entry name" value="PE-PGRS_N"/>
</dbReference>
<dbReference type="EMBL" id="BRZI01000056">
    <property type="protein sequence ID" value="GLD32846.1"/>
    <property type="molecule type" value="Genomic_DNA"/>
</dbReference>
<dbReference type="SUPFAM" id="SSF140459">
    <property type="entry name" value="PE/PPE dimer-like"/>
    <property type="match status" value="1"/>
</dbReference>
<dbReference type="GeneID" id="83631581"/>
<dbReference type="AlphaFoldDB" id="A0A9P3QB05"/>
<evidence type="ECO:0000313" key="4">
    <source>
        <dbReference type="Proteomes" id="UP001064782"/>
    </source>
</evidence>
<accession>A0A9P3QB05</accession>